<keyword evidence="3" id="KW-0067">ATP-binding</keyword>
<dbReference type="SUPFAM" id="SSF52540">
    <property type="entry name" value="P-loop containing nucleoside triphosphate hydrolases"/>
    <property type="match status" value="1"/>
</dbReference>
<dbReference type="Gene3D" id="3.40.50.300">
    <property type="entry name" value="P-loop containing nucleotide triphosphate hydrolases"/>
    <property type="match status" value="1"/>
</dbReference>
<dbReference type="GO" id="GO:0016887">
    <property type="term" value="F:ATP hydrolysis activity"/>
    <property type="evidence" value="ECO:0007669"/>
    <property type="project" value="InterPro"/>
</dbReference>
<evidence type="ECO:0000259" key="4">
    <source>
        <dbReference type="Pfam" id="PF07724"/>
    </source>
</evidence>
<reference evidence="5 6" key="1">
    <citation type="journal article" date="2011" name="Vet. Res.">
        <title>Genome sequence of Helicobacter suis supports its role in gastric pathology.</title>
        <authorList>
            <person name="Vermoote M."/>
            <person name="Vandekerckhove T.T."/>
            <person name="Flahou B."/>
            <person name="Pasmans F."/>
            <person name="Smet A."/>
            <person name="De Groote D."/>
            <person name="Van Criekinge W."/>
            <person name="Ducatelle R."/>
            <person name="Haesebrouck F."/>
        </authorList>
    </citation>
    <scope>NUCLEOTIDE SEQUENCE [LARGE SCALE GENOMIC DNA]</scope>
    <source>
        <strain evidence="5 6">HS5</strain>
    </source>
</reference>
<dbReference type="Pfam" id="PF07724">
    <property type="entry name" value="AAA_2"/>
    <property type="match status" value="1"/>
</dbReference>
<dbReference type="PANTHER" id="PTHR11638">
    <property type="entry name" value="ATP-DEPENDENT CLP PROTEASE"/>
    <property type="match status" value="1"/>
</dbReference>
<evidence type="ECO:0000256" key="3">
    <source>
        <dbReference type="ARBA" id="ARBA00022840"/>
    </source>
</evidence>
<protein>
    <recommendedName>
        <fullName evidence="1">Chaperone protein ClpB</fullName>
    </recommendedName>
</protein>
<dbReference type="Proteomes" id="UP000054093">
    <property type="component" value="Unassembled WGS sequence"/>
</dbReference>
<dbReference type="InterPro" id="IPR001270">
    <property type="entry name" value="ClpA/B"/>
</dbReference>
<dbReference type="AlphaFoldDB" id="E7G4G9"/>
<proteinExistence type="predicted"/>
<dbReference type="GO" id="GO:0005524">
    <property type="term" value="F:ATP binding"/>
    <property type="evidence" value="ECO:0007669"/>
    <property type="project" value="UniProtKB-KW"/>
</dbReference>
<name>E7G4G9_9HELI</name>
<feature type="domain" description="ATPase AAA-type core" evidence="4">
    <location>
        <begin position="226"/>
        <end position="289"/>
    </location>
</feature>
<dbReference type="InterPro" id="IPR027417">
    <property type="entry name" value="P-loop_NTPase"/>
</dbReference>
<evidence type="ECO:0000313" key="6">
    <source>
        <dbReference type="Proteomes" id="UP000054093"/>
    </source>
</evidence>
<comment type="caution">
    <text evidence="5">The sequence shown here is derived from an EMBL/GenBank/DDBJ whole genome shotgun (WGS) entry which is preliminary data.</text>
</comment>
<dbReference type="GO" id="GO:0005737">
    <property type="term" value="C:cytoplasm"/>
    <property type="evidence" value="ECO:0007669"/>
    <property type="project" value="TreeGrafter"/>
</dbReference>
<accession>E7G4G9</accession>
<dbReference type="PANTHER" id="PTHR11638:SF18">
    <property type="entry name" value="HEAT SHOCK PROTEIN 104"/>
    <property type="match status" value="1"/>
</dbReference>
<organism evidence="5 6">
    <name type="scientific">Helicobacter suis HS5</name>
    <dbReference type="NCBI Taxonomy" id="710394"/>
    <lineage>
        <taxon>Bacteria</taxon>
        <taxon>Pseudomonadati</taxon>
        <taxon>Campylobacterota</taxon>
        <taxon>Epsilonproteobacteria</taxon>
        <taxon>Campylobacterales</taxon>
        <taxon>Helicobacteraceae</taxon>
        <taxon>Helicobacter</taxon>
    </lineage>
</organism>
<gene>
    <name evidence="5" type="ORF">HSUHS5_0880</name>
</gene>
<dbReference type="EMBL" id="ADHO01000173">
    <property type="protein sequence ID" value="EFX41662.1"/>
    <property type="molecule type" value="Genomic_DNA"/>
</dbReference>
<dbReference type="InterPro" id="IPR003959">
    <property type="entry name" value="ATPase_AAA_core"/>
</dbReference>
<evidence type="ECO:0000256" key="2">
    <source>
        <dbReference type="ARBA" id="ARBA00022741"/>
    </source>
</evidence>
<dbReference type="PRINTS" id="PR00300">
    <property type="entry name" value="CLPPROTEASEA"/>
</dbReference>
<keyword evidence="2" id="KW-0547">Nucleotide-binding</keyword>
<dbReference type="GO" id="GO:0034605">
    <property type="term" value="P:cellular response to heat"/>
    <property type="evidence" value="ECO:0007669"/>
    <property type="project" value="TreeGrafter"/>
</dbReference>
<sequence>MKVPEEEFFEVVAKTLTSEKQNQKIAFVIDWSNYLFGPANALTAQERRLLQTIGTSLRDAQKARSQHLLVFIMPTQNVLPPSLYLNNAAIAQVPIPYPSAKEREEAILANKTVFKVQQDLEPNSADLVEFGVQSDGLSLKDIQNLAYLSSQQKEILSVRALISLYKFGKKDSPWEKLDHKRLQEVKTTLQKRLKGQDHAIDAVEKILKRAYTGLSGLQHSSKAKSPKGVLFLVGPTGVGKTELARSLAEFLFGEEEACIRFDMSEFNHEHADQRLLGAPPGMWVLKREGS</sequence>
<evidence type="ECO:0000256" key="1">
    <source>
        <dbReference type="ARBA" id="ARBA00017574"/>
    </source>
</evidence>
<evidence type="ECO:0000313" key="5">
    <source>
        <dbReference type="EMBL" id="EFX41662.1"/>
    </source>
</evidence>
<dbReference type="InterPro" id="IPR050130">
    <property type="entry name" value="ClpA_ClpB"/>
</dbReference>